<dbReference type="SMART" id="SM00849">
    <property type="entry name" value="Lactamase_B"/>
    <property type="match status" value="1"/>
</dbReference>
<keyword evidence="4 6" id="KW-1133">Transmembrane helix</keyword>
<feature type="transmembrane region" description="Helical" evidence="6">
    <location>
        <begin position="369"/>
        <end position="387"/>
    </location>
</feature>
<evidence type="ECO:0000256" key="3">
    <source>
        <dbReference type="ARBA" id="ARBA00022692"/>
    </source>
</evidence>
<feature type="transmembrane region" description="Helical" evidence="6">
    <location>
        <begin position="493"/>
        <end position="513"/>
    </location>
</feature>
<evidence type="ECO:0000313" key="9">
    <source>
        <dbReference type="Proteomes" id="UP001139354"/>
    </source>
</evidence>
<feature type="transmembrane region" description="Helical" evidence="6">
    <location>
        <begin position="346"/>
        <end position="363"/>
    </location>
</feature>
<dbReference type="Pfam" id="PF03772">
    <property type="entry name" value="Competence"/>
    <property type="match status" value="1"/>
</dbReference>
<protein>
    <submittedName>
        <fullName evidence="8">ComEC/Rec2 family competence protein</fullName>
    </submittedName>
</protein>
<dbReference type="Proteomes" id="UP001139354">
    <property type="component" value="Unassembled WGS sequence"/>
</dbReference>
<dbReference type="AlphaFoldDB" id="A0A9X1LUW7"/>
<dbReference type="InterPro" id="IPR052159">
    <property type="entry name" value="Competence_DNA_uptake"/>
</dbReference>
<keyword evidence="3 6" id="KW-0812">Transmembrane</keyword>
<dbReference type="GO" id="GO:0005886">
    <property type="term" value="C:plasma membrane"/>
    <property type="evidence" value="ECO:0007669"/>
    <property type="project" value="UniProtKB-SubCell"/>
</dbReference>
<sequence>MNASREATLRLVPVAAATWATAAAAILLPAAAAGLALVLWATALTTAAIVVWRIRRSPRPRRAPTARRREPLTACPQPAVDRLARLLVILVLAVAASAAAATHVALAQPARSVARSLALEGGRAIEVRAEVVGKVERRADGALAFDAVATRLTTGVHSTDTRVEVVVRVEPGEVAGTEQLDVGARVVARGTAQPGRAGERAVIVLSASRGVDVLRGPTGIAAATAGLRQGLVDAVEGLPGVGAGLVPGLAVGDTSAVTPALDAAMKESSLSHLTAVSGANCALVVGIAFAVAAAIGAPRGVRVGAGLAVLVGFVALVTPEPSVVRAGAMAAIAMTALLLGREGAGMATLSLAVAVLLIADPWLAASLGFALSAAATGSLLLLTRPLAAGLSRVMPRALALALAVPLAAQLACGPLLILIAPQIPVYGVLANLLAGPAAPAATVLGLAACLAAPVPWLQSGLAAIAWVPASWIAATATTVSTLPADLLPWIEGWPGAAALAVLGAAIGVLIAVARTADRRRRVVRAISGVLVGVIAGVSLGTGALASIAGRWTVPDAWTVLACDVGQGDAVLLRSADAVALIDTGPEPERLSACLARTGIQSVDLLVLTHFDLDHVGGVEAVMGHVDTVLHGPPDPEGEALIDRLTAGGARAVAASAGLTGALGDARWRVLWPIAESRAFPAGNDASVVLDVRGGGIPPLLMLGDLSASPQRAIEASGALAPPYAIVKVAHHGSADQEPALYVAADPATALITVGADNDYGHPRDEILEVLAATGSRIARTDTDGLVALWQSGATLSLWRERGR</sequence>
<reference evidence="8" key="1">
    <citation type="submission" date="2021-04" db="EMBL/GenBank/DDBJ databases">
        <title>Microbacterium tenobrionis sp. nov. and Microbacterium allomyrinae sp. nov., isolated from larvae of Tenobrio molitor and Allomyrina dichotoma, respectively.</title>
        <authorList>
            <person name="Lee S.D."/>
        </authorList>
    </citation>
    <scope>NUCLEOTIDE SEQUENCE</scope>
    <source>
        <strain evidence="8">BWT-G7</strain>
    </source>
</reference>
<dbReference type="CDD" id="cd07731">
    <property type="entry name" value="ComA-like_MBL-fold"/>
    <property type="match status" value="1"/>
</dbReference>
<dbReference type="NCBIfam" id="TIGR00360">
    <property type="entry name" value="ComEC_N-term"/>
    <property type="match status" value="1"/>
</dbReference>
<dbReference type="SUPFAM" id="SSF56281">
    <property type="entry name" value="Metallo-hydrolase/oxidoreductase"/>
    <property type="match status" value="1"/>
</dbReference>
<feature type="transmembrane region" description="Helical" evidence="6">
    <location>
        <begin position="7"/>
        <end position="27"/>
    </location>
</feature>
<feature type="transmembrane region" description="Helical" evidence="6">
    <location>
        <begin position="273"/>
        <end position="293"/>
    </location>
</feature>
<evidence type="ECO:0000259" key="7">
    <source>
        <dbReference type="SMART" id="SM00849"/>
    </source>
</evidence>
<feature type="transmembrane region" description="Helical" evidence="6">
    <location>
        <begin position="461"/>
        <end position="481"/>
    </location>
</feature>
<dbReference type="InterPro" id="IPR036866">
    <property type="entry name" value="RibonucZ/Hydroxyglut_hydro"/>
</dbReference>
<keyword evidence="5 6" id="KW-0472">Membrane</keyword>
<proteinExistence type="predicted"/>
<feature type="transmembrane region" description="Helical" evidence="6">
    <location>
        <begin position="525"/>
        <end position="548"/>
    </location>
</feature>
<dbReference type="InterPro" id="IPR035681">
    <property type="entry name" value="ComA-like_MBL"/>
</dbReference>
<comment type="subcellular location">
    <subcellularLocation>
        <location evidence="1">Cell membrane</location>
        <topology evidence="1">Multi-pass membrane protein</topology>
    </subcellularLocation>
</comment>
<organism evidence="8 9">
    <name type="scientific">Microbacterium allomyrinae</name>
    <dbReference type="NCBI Taxonomy" id="2830666"/>
    <lineage>
        <taxon>Bacteria</taxon>
        <taxon>Bacillati</taxon>
        <taxon>Actinomycetota</taxon>
        <taxon>Actinomycetes</taxon>
        <taxon>Micrococcales</taxon>
        <taxon>Microbacteriaceae</taxon>
        <taxon>Microbacterium</taxon>
    </lineage>
</organism>
<dbReference type="InterPro" id="IPR001279">
    <property type="entry name" value="Metallo-B-lactamas"/>
</dbReference>
<evidence type="ECO:0000256" key="5">
    <source>
        <dbReference type="ARBA" id="ARBA00023136"/>
    </source>
</evidence>
<evidence type="ECO:0000256" key="6">
    <source>
        <dbReference type="SAM" id="Phobius"/>
    </source>
</evidence>
<feature type="transmembrane region" description="Helical" evidence="6">
    <location>
        <begin position="300"/>
        <end position="317"/>
    </location>
</feature>
<dbReference type="InterPro" id="IPR004477">
    <property type="entry name" value="ComEC_N"/>
</dbReference>
<dbReference type="PANTHER" id="PTHR30619:SF1">
    <property type="entry name" value="RECOMBINATION PROTEIN 2"/>
    <property type="match status" value="1"/>
</dbReference>
<keyword evidence="9" id="KW-1185">Reference proteome</keyword>
<evidence type="ECO:0000256" key="1">
    <source>
        <dbReference type="ARBA" id="ARBA00004651"/>
    </source>
</evidence>
<dbReference type="Gene3D" id="3.60.15.10">
    <property type="entry name" value="Ribonuclease Z/Hydroxyacylglutathione hydrolase-like"/>
    <property type="match status" value="1"/>
</dbReference>
<name>A0A9X1LUW7_9MICO</name>
<evidence type="ECO:0000256" key="2">
    <source>
        <dbReference type="ARBA" id="ARBA00022475"/>
    </source>
</evidence>
<evidence type="ECO:0000313" key="8">
    <source>
        <dbReference type="EMBL" id="MCC2032251.1"/>
    </source>
</evidence>
<comment type="caution">
    <text evidence="8">The sequence shown here is derived from an EMBL/GenBank/DDBJ whole genome shotgun (WGS) entry which is preliminary data.</text>
</comment>
<feature type="transmembrane region" description="Helical" evidence="6">
    <location>
        <begin position="432"/>
        <end position="454"/>
    </location>
</feature>
<accession>A0A9X1LUW7</accession>
<dbReference type="Pfam" id="PF00753">
    <property type="entry name" value="Lactamase_B"/>
    <property type="match status" value="1"/>
</dbReference>
<feature type="transmembrane region" description="Helical" evidence="6">
    <location>
        <begin position="33"/>
        <end position="52"/>
    </location>
</feature>
<dbReference type="RefSeq" id="WP_229384162.1">
    <property type="nucleotide sequence ID" value="NZ_JAGTTN010000002.1"/>
</dbReference>
<evidence type="ECO:0000256" key="4">
    <source>
        <dbReference type="ARBA" id="ARBA00022989"/>
    </source>
</evidence>
<feature type="transmembrane region" description="Helical" evidence="6">
    <location>
        <begin position="399"/>
        <end position="420"/>
    </location>
</feature>
<gene>
    <name evidence="8" type="ORF">KEC57_08655</name>
</gene>
<feature type="domain" description="Metallo-beta-lactamase" evidence="7">
    <location>
        <begin position="566"/>
        <end position="740"/>
    </location>
</feature>
<dbReference type="EMBL" id="JAGTTN010000002">
    <property type="protein sequence ID" value="MCC2032251.1"/>
    <property type="molecule type" value="Genomic_DNA"/>
</dbReference>
<dbReference type="PANTHER" id="PTHR30619">
    <property type="entry name" value="DNA INTERNALIZATION/COMPETENCE PROTEIN COMEC/REC2"/>
    <property type="match status" value="1"/>
</dbReference>
<keyword evidence="2" id="KW-1003">Cell membrane</keyword>